<evidence type="ECO:0000313" key="2">
    <source>
        <dbReference type="Proteomes" id="UP000196594"/>
    </source>
</evidence>
<proteinExistence type="predicted"/>
<sequence>MNQMDNIEMNQKCVHLLEQWDPFSYGTDSYSTETADVVAALQNIDDPTTLAKVIQRVYEYSFEQWIPFEQCVAIAYKLIAVKFEAKCII</sequence>
<dbReference type="InterPro" id="IPR015053">
    <property type="entry name" value="DUF1871"/>
</dbReference>
<evidence type="ECO:0000313" key="1">
    <source>
        <dbReference type="EMBL" id="OUZ37616.1"/>
    </source>
</evidence>
<organism evidence="1 2">
    <name type="scientific">Solibacillus kalamii</name>
    <dbReference type="NCBI Taxonomy" id="1748298"/>
    <lineage>
        <taxon>Bacteria</taxon>
        <taxon>Bacillati</taxon>
        <taxon>Bacillota</taxon>
        <taxon>Bacilli</taxon>
        <taxon>Bacillales</taxon>
        <taxon>Caryophanaceae</taxon>
        <taxon>Solibacillus</taxon>
    </lineage>
</organism>
<name>A0ABX3ZD32_9BACL</name>
<dbReference type="Pfam" id="PF08958">
    <property type="entry name" value="DUF1871"/>
    <property type="match status" value="1"/>
</dbReference>
<dbReference type="SUPFAM" id="SSF116922">
    <property type="entry name" value="YugE-like"/>
    <property type="match status" value="1"/>
</dbReference>
<dbReference type="Gene3D" id="1.10.340.20">
    <property type="entry name" value="Apc36109-like domain"/>
    <property type="match status" value="1"/>
</dbReference>
<dbReference type="InterPro" id="IPR023162">
    <property type="entry name" value="Apc36109-like_dom_sf"/>
</dbReference>
<protein>
    <recommendedName>
        <fullName evidence="3">DUF1871 domain-containing protein</fullName>
    </recommendedName>
</protein>
<keyword evidence="2" id="KW-1185">Reference proteome</keyword>
<gene>
    <name evidence="1" type="ORF">CBM15_16650</name>
</gene>
<comment type="caution">
    <text evidence="1">The sequence shown here is derived from an EMBL/GenBank/DDBJ whole genome shotgun (WGS) entry which is preliminary data.</text>
</comment>
<dbReference type="Proteomes" id="UP000196594">
    <property type="component" value="Unassembled WGS sequence"/>
</dbReference>
<evidence type="ECO:0008006" key="3">
    <source>
        <dbReference type="Google" id="ProtNLM"/>
    </source>
</evidence>
<accession>A0ABX3ZD32</accession>
<dbReference type="EMBL" id="NHNT01000014">
    <property type="protein sequence ID" value="OUZ37616.1"/>
    <property type="molecule type" value="Genomic_DNA"/>
</dbReference>
<reference evidence="1 2" key="1">
    <citation type="journal article" date="2017" name="Int. J. Syst. Evol. Microbiol.">
        <title>Solibacillus kalamii sp. nov., isolated from a high-efficiency particulate arrestance filter system used in the International Space Station.</title>
        <authorList>
            <person name="Checinska Sielaff A."/>
            <person name="Kumar R.M."/>
            <person name="Pal D."/>
            <person name="Mayilraj S."/>
            <person name="Venkateswaran K."/>
        </authorList>
    </citation>
    <scope>NUCLEOTIDE SEQUENCE [LARGE SCALE GENOMIC DNA]</scope>
    <source>
        <strain evidence="1 2">ISSFR-015</strain>
    </source>
</reference>